<organism evidence="1 2">
    <name type="scientific">Penicillium canescens</name>
    <dbReference type="NCBI Taxonomy" id="5083"/>
    <lineage>
        <taxon>Eukaryota</taxon>
        <taxon>Fungi</taxon>
        <taxon>Dikarya</taxon>
        <taxon>Ascomycota</taxon>
        <taxon>Pezizomycotina</taxon>
        <taxon>Eurotiomycetes</taxon>
        <taxon>Eurotiomycetidae</taxon>
        <taxon>Eurotiales</taxon>
        <taxon>Aspergillaceae</taxon>
        <taxon>Penicillium</taxon>
    </lineage>
</organism>
<sequence>MGRLVSSDSASVGAASRVLQISSEESLYRQVDLDWTRPPLKRVLSLFHVIRRRPDLAARIRHVRMISSRLEYPASMVLDDWKPPLIDGNWEQLSTTFQDEVHAAKDIVARAQFPSPEKWIQALELGDPYAFVAILLSQLHNLRSLRLDYTFVWQSGFPGLMMRHALLSAPPNTLSKFSELSLVEYGLNLPSGRVASDDPMCRFPDPFPICDPEQFAGWFYLPSLKSLEIWLQSFQGVKLSKLAHLAQLDRLVLTESYIDEDEVRDLLSLLSSVKSIHLGLVYPSQDKKARQDIDSPRPPLRQQMEGALLEGLLNISGTVEHLSIGLELCPFNTDTMWDEEEFGDIEQGLIPFRGFLKNFPQLQTAELPSVMLFGWVHDDAPKLEELLPLNLQKLAIRDNLSAVARDIEDGDPGDVYEWGLGAVARAIQEFLPSAHSSTPLLRTIIMRDFALETIGHKDEKDVIAVRSSCRDLGLDMDIALSPEDPPAGFWTASRALDEYVRFWKPRNPDTPDPPFRDQYNCCKVVRGL</sequence>
<evidence type="ECO:0000313" key="1">
    <source>
        <dbReference type="EMBL" id="KAJ6043517.1"/>
    </source>
</evidence>
<gene>
    <name evidence="1" type="ORF">N7460_004872</name>
</gene>
<dbReference type="EMBL" id="JAQJZL010000004">
    <property type="protein sequence ID" value="KAJ6043517.1"/>
    <property type="molecule type" value="Genomic_DNA"/>
</dbReference>
<reference evidence="1" key="2">
    <citation type="submission" date="2023-01" db="EMBL/GenBank/DDBJ databases">
        <authorList>
            <person name="Petersen C."/>
        </authorList>
    </citation>
    <scope>NUCLEOTIDE SEQUENCE</scope>
    <source>
        <strain evidence="1">IBT 15450</strain>
    </source>
</reference>
<proteinExistence type="predicted"/>
<evidence type="ECO:0000313" key="2">
    <source>
        <dbReference type="Proteomes" id="UP001219568"/>
    </source>
</evidence>
<reference evidence="1" key="1">
    <citation type="journal article" date="2023" name="IMA Fungus">
        <title>Comparative genomic study of the Penicillium genus elucidates a diverse pangenome and 15 lateral gene transfer events.</title>
        <authorList>
            <person name="Petersen C."/>
            <person name="Sorensen T."/>
            <person name="Nielsen M.R."/>
            <person name="Sondergaard T.E."/>
            <person name="Sorensen J.L."/>
            <person name="Fitzpatrick D.A."/>
            <person name="Frisvad J.C."/>
            <person name="Nielsen K.L."/>
        </authorList>
    </citation>
    <scope>NUCLEOTIDE SEQUENCE</scope>
    <source>
        <strain evidence="1">IBT 15450</strain>
    </source>
</reference>
<dbReference type="AlphaFoldDB" id="A0AAD6IDP0"/>
<accession>A0AAD6IDP0</accession>
<name>A0AAD6IDP0_PENCN</name>
<comment type="caution">
    <text evidence="1">The sequence shown here is derived from an EMBL/GenBank/DDBJ whole genome shotgun (WGS) entry which is preliminary data.</text>
</comment>
<dbReference type="Proteomes" id="UP001219568">
    <property type="component" value="Unassembled WGS sequence"/>
</dbReference>
<keyword evidence="2" id="KW-1185">Reference proteome</keyword>
<protein>
    <submittedName>
        <fullName evidence="1">Uncharacterized protein</fullName>
    </submittedName>
</protein>